<dbReference type="AlphaFoldDB" id="A0A9X3A6Q1"/>
<sequence>MRVLVTTLAAAALAAPLPAFAQDYGPDADVDTDTEVAAAQIEAALGNPAVQAAVAEGMAAASEAMLDLPLAPLARAVAQAAGEDPEEIDPDMTMRSVSPRAQEVPDRVRESLPRMMGAMGSMAGGIGAMMPALREMAERMRAAIEDAGTSARY</sequence>
<keyword evidence="1" id="KW-0732">Signal</keyword>
<organism evidence="2 3">
    <name type="scientific">Tsuneonella litorea</name>
    <dbReference type="NCBI Taxonomy" id="2976475"/>
    <lineage>
        <taxon>Bacteria</taxon>
        <taxon>Pseudomonadati</taxon>
        <taxon>Pseudomonadota</taxon>
        <taxon>Alphaproteobacteria</taxon>
        <taxon>Sphingomonadales</taxon>
        <taxon>Erythrobacteraceae</taxon>
        <taxon>Tsuneonella</taxon>
    </lineage>
</organism>
<evidence type="ECO:0000313" key="2">
    <source>
        <dbReference type="EMBL" id="MCT2557566.1"/>
    </source>
</evidence>
<protein>
    <submittedName>
        <fullName evidence="2">Uncharacterized protein</fullName>
    </submittedName>
</protein>
<comment type="caution">
    <text evidence="2">The sequence shown here is derived from an EMBL/GenBank/DDBJ whole genome shotgun (WGS) entry which is preliminary data.</text>
</comment>
<gene>
    <name evidence="2" type="ORF">N0B51_01085</name>
</gene>
<accession>A0A9X3A6Q1</accession>
<name>A0A9X3A6Q1_9SPHN</name>
<dbReference type="RefSeq" id="WP_259960341.1">
    <property type="nucleotide sequence ID" value="NZ_JAOAMV010000001.1"/>
</dbReference>
<evidence type="ECO:0000313" key="3">
    <source>
        <dbReference type="Proteomes" id="UP001142648"/>
    </source>
</evidence>
<evidence type="ECO:0000256" key="1">
    <source>
        <dbReference type="SAM" id="SignalP"/>
    </source>
</evidence>
<keyword evidence="3" id="KW-1185">Reference proteome</keyword>
<feature type="signal peptide" evidence="1">
    <location>
        <begin position="1"/>
        <end position="21"/>
    </location>
</feature>
<proteinExistence type="predicted"/>
<feature type="chain" id="PRO_5040914173" evidence="1">
    <location>
        <begin position="22"/>
        <end position="153"/>
    </location>
</feature>
<reference evidence="2" key="1">
    <citation type="submission" date="2022-09" db="EMBL/GenBank/DDBJ databases">
        <title>The genome sequence of Tsuneonella sp. YG55.</title>
        <authorList>
            <person name="Liu Y."/>
        </authorList>
    </citation>
    <scope>NUCLEOTIDE SEQUENCE</scope>
    <source>
        <strain evidence="2">YG55</strain>
    </source>
</reference>
<dbReference type="EMBL" id="JAOAMV010000001">
    <property type="protein sequence ID" value="MCT2557566.1"/>
    <property type="molecule type" value="Genomic_DNA"/>
</dbReference>
<dbReference type="Proteomes" id="UP001142648">
    <property type="component" value="Unassembled WGS sequence"/>
</dbReference>